<dbReference type="EMBL" id="JABVXQ010000015">
    <property type="protein sequence ID" value="KAF6074913.1"/>
    <property type="molecule type" value="Genomic_DNA"/>
</dbReference>
<accession>A0A833Y8S7</accession>
<name>A0A833Y8S7_9CHIR</name>
<dbReference type="AlphaFoldDB" id="A0A833Y8S7"/>
<evidence type="ECO:0000313" key="1">
    <source>
        <dbReference type="EMBL" id="KAF6074913.1"/>
    </source>
</evidence>
<comment type="caution">
    <text evidence="1">The sequence shown here is derived from an EMBL/GenBank/DDBJ whole genome shotgun (WGS) entry which is preliminary data.</text>
</comment>
<sequence>MFSCLVDSIFLLVYCIVLRLRFLPFTIGSPPRISFMVTCTLSSKLHPKSINSVSFLITSVLNCASDRWVISWLLKRMSPGGLICSVENIFFLVSPFFFFPWSGRSCYVGGRSLRCSLGLGTPVTRL</sequence>
<gene>
    <name evidence="1" type="ORF">HJG60_009323</name>
</gene>
<evidence type="ECO:0000313" key="2">
    <source>
        <dbReference type="Proteomes" id="UP000664940"/>
    </source>
</evidence>
<dbReference type="Proteomes" id="UP000664940">
    <property type="component" value="Unassembled WGS sequence"/>
</dbReference>
<protein>
    <submittedName>
        <fullName evidence="1">Uncharacterized protein</fullName>
    </submittedName>
</protein>
<proteinExistence type="predicted"/>
<reference evidence="1 2" key="1">
    <citation type="journal article" date="2020" name="Nature">
        <title>Six reference-quality genomes reveal evolution of bat adaptations.</title>
        <authorList>
            <person name="Jebb D."/>
            <person name="Huang Z."/>
            <person name="Pippel M."/>
            <person name="Hughes G.M."/>
            <person name="Lavrichenko K."/>
            <person name="Devanna P."/>
            <person name="Winkler S."/>
            <person name="Jermiin L.S."/>
            <person name="Skirmuntt E.C."/>
            <person name="Katzourakis A."/>
            <person name="Burkitt-Gray L."/>
            <person name="Ray D.A."/>
            <person name="Sullivan K.A.M."/>
            <person name="Roscito J.G."/>
            <person name="Kirilenko B.M."/>
            <person name="Davalos L.M."/>
            <person name="Corthals A.P."/>
            <person name="Power M.L."/>
            <person name="Jones G."/>
            <person name="Ransome R.D."/>
            <person name="Dechmann D.K.N."/>
            <person name="Locatelli A.G."/>
            <person name="Puechmaille S.J."/>
            <person name="Fedrigo O."/>
            <person name="Jarvis E.D."/>
            <person name="Hiller M."/>
            <person name="Vernes S.C."/>
            <person name="Myers E.W."/>
            <person name="Teeling E.C."/>
        </authorList>
    </citation>
    <scope>NUCLEOTIDE SEQUENCE [LARGE SCALE GENOMIC DNA]</scope>
    <source>
        <strain evidence="1">Bat1K_MPI-CBG_1</strain>
    </source>
</reference>
<organism evidence="1 2">
    <name type="scientific">Phyllostomus discolor</name>
    <name type="common">pale spear-nosed bat</name>
    <dbReference type="NCBI Taxonomy" id="89673"/>
    <lineage>
        <taxon>Eukaryota</taxon>
        <taxon>Metazoa</taxon>
        <taxon>Chordata</taxon>
        <taxon>Craniata</taxon>
        <taxon>Vertebrata</taxon>
        <taxon>Euteleostomi</taxon>
        <taxon>Mammalia</taxon>
        <taxon>Eutheria</taxon>
        <taxon>Laurasiatheria</taxon>
        <taxon>Chiroptera</taxon>
        <taxon>Yangochiroptera</taxon>
        <taxon>Phyllostomidae</taxon>
        <taxon>Phyllostominae</taxon>
        <taxon>Phyllostomus</taxon>
    </lineage>
</organism>